<proteinExistence type="predicted"/>
<dbReference type="EMBL" id="HBEN01007585">
    <property type="protein sequence ID" value="CAD8440267.1"/>
    <property type="molecule type" value="Transcribed_RNA"/>
</dbReference>
<reference evidence="3" key="1">
    <citation type="submission" date="2021-01" db="EMBL/GenBank/DDBJ databases">
        <authorList>
            <person name="Corre E."/>
            <person name="Pelletier E."/>
            <person name="Niang G."/>
            <person name="Scheremetjew M."/>
            <person name="Finn R."/>
            <person name="Kale V."/>
            <person name="Holt S."/>
            <person name="Cochrane G."/>
            <person name="Meng A."/>
            <person name="Brown T."/>
            <person name="Cohen L."/>
        </authorList>
    </citation>
    <scope>NUCLEOTIDE SEQUENCE</scope>
    <source>
        <strain evidence="3">CCAC1681</strain>
    </source>
</reference>
<dbReference type="Pfam" id="PF08213">
    <property type="entry name" value="COX24_C"/>
    <property type="match status" value="1"/>
</dbReference>
<evidence type="ECO:0000259" key="2">
    <source>
        <dbReference type="SMART" id="SM01155"/>
    </source>
</evidence>
<name>A0A7S0GTZ7_MICPS</name>
<sequence length="250" mass="26901">MLASRARHVARDLVTRAISAPMAALASAPALDAVAATARDRTRGADFGVGSTEAWAPRVSPRDGSERAGSVSPSARALLADTRTTPSAPRWPRRRAPFQPWRVDPAPPSRGLTVRELQAQLRFSERARKAWDSPEYGGDFSGEDEDAWQDALGAAIRAIALEDGPGTGPSSVRAPAAAEEDADARAAEAFFTRAVAFAPPSRGAAPAFFPAFGNPENEGFAAASVKLKRVKKMNKHKHRKRRKRDRNKTK</sequence>
<evidence type="ECO:0000256" key="1">
    <source>
        <dbReference type="SAM" id="MobiDB-lite"/>
    </source>
</evidence>
<dbReference type="SMART" id="SM01155">
    <property type="entry name" value="DUF1713"/>
    <property type="match status" value="1"/>
</dbReference>
<feature type="region of interest" description="Disordered" evidence="1">
    <location>
        <begin position="45"/>
        <end position="110"/>
    </location>
</feature>
<dbReference type="InterPro" id="IPR013177">
    <property type="entry name" value="Ribosomal_mS38_C"/>
</dbReference>
<protein>
    <recommendedName>
        <fullName evidence="2">Ribosomal protein mS38 C-terminal domain-containing protein</fullName>
    </recommendedName>
</protein>
<organism evidence="3">
    <name type="scientific">Micromonas pusilla</name>
    <name type="common">Picoplanktonic green alga</name>
    <name type="synonym">Chromulina pusilla</name>
    <dbReference type="NCBI Taxonomy" id="38833"/>
    <lineage>
        <taxon>Eukaryota</taxon>
        <taxon>Viridiplantae</taxon>
        <taxon>Chlorophyta</taxon>
        <taxon>Mamiellophyceae</taxon>
        <taxon>Mamiellales</taxon>
        <taxon>Mamiellaceae</taxon>
        <taxon>Micromonas</taxon>
    </lineage>
</organism>
<gene>
    <name evidence="3" type="ORF">MSP1401_LOCUS6221</name>
</gene>
<dbReference type="AlphaFoldDB" id="A0A7S0GTZ7"/>
<feature type="domain" description="Ribosomal protein mS38 C-terminal" evidence="2">
    <location>
        <begin position="221"/>
        <end position="250"/>
    </location>
</feature>
<accession>A0A7S0GTZ7</accession>
<evidence type="ECO:0000313" key="3">
    <source>
        <dbReference type="EMBL" id="CAD8440267.1"/>
    </source>
</evidence>
<feature type="region of interest" description="Disordered" evidence="1">
    <location>
        <begin position="228"/>
        <end position="250"/>
    </location>
</feature>